<organism evidence="2">
    <name type="scientific">Lactobacillus delbrueckii subsp. lactis</name>
    <dbReference type="NCBI Taxonomy" id="29397"/>
    <lineage>
        <taxon>Bacteria</taxon>
        <taxon>Bacillati</taxon>
        <taxon>Bacillota</taxon>
        <taxon>Bacilli</taxon>
        <taxon>Lactobacillales</taxon>
        <taxon>Lactobacillaceae</taxon>
        <taxon>Lactobacillus</taxon>
    </lineage>
</organism>
<feature type="transmembrane region" description="Helical" evidence="1">
    <location>
        <begin position="46"/>
        <end position="66"/>
    </location>
</feature>
<evidence type="ECO:0000256" key="1">
    <source>
        <dbReference type="SAM" id="Phobius"/>
    </source>
</evidence>
<reference evidence="2" key="1">
    <citation type="submission" date="2018-07" db="EMBL/GenBank/DDBJ databases">
        <authorList>
            <person name="Somerville V."/>
        </authorList>
    </citation>
    <scope>NUCLEOTIDE SEQUENCE</scope>
    <source>
        <strain evidence="2">NWC_2_2</strain>
    </source>
</reference>
<feature type="transmembrane region" description="Helical" evidence="1">
    <location>
        <begin position="72"/>
        <end position="95"/>
    </location>
</feature>
<keyword evidence="1" id="KW-0472">Membrane</keyword>
<accession>A0A3G6K456</accession>
<protein>
    <submittedName>
        <fullName evidence="2">Uncharacterized protein</fullName>
    </submittedName>
</protein>
<keyword evidence="1" id="KW-0812">Transmembrane</keyword>
<dbReference type="EMBL" id="CP031023">
    <property type="protein sequence ID" value="AZA16930.1"/>
    <property type="molecule type" value="Genomic_DNA"/>
</dbReference>
<evidence type="ECO:0000313" key="2">
    <source>
        <dbReference type="EMBL" id="AZA16930.1"/>
    </source>
</evidence>
<name>A0A3G6K456_LACDL</name>
<keyword evidence="1" id="KW-1133">Transmembrane helix</keyword>
<proteinExistence type="predicted"/>
<gene>
    <name evidence="2" type="ORF">DQL93_11035</name>
</gene>
<feature type="transmembrane region" description="Helical" evidence="1">
    <location>
        <begin position="15"/>
        <end position="34"/>
    </location>
</feature>
<sequence length="191" mass="22155">MDTTESITFTSKLTFWDKFKCFYLLHLCSLIFLIRFQKKWQKILIYLWYTSVCGFSLAILVVSYPFVTIKMFIDVFLTLSCFSWVPAITAFLISLKCPSIINLKLSPDNNLGRAPIVKIGDSNSQIVYLKSSLLLDTKNFYLIMCPNYLPKHKSRVFYSFISKSQNTTALSKVNFIASVKPHFKKFIKLHI</sequence>
<dbReference type="AlphaFoldDB" id="A0A3G6K456"/>